<dbReference type="GO" id="GO:0000977">
    <property type="term" value="F:RNA polymerase II transcription regulatory region sequence-specific DNA binding"/>
    <property type="evidence" value="ECO:0007669"/>
    <property type="project" value="TreeGrafter"/>
</dbReference>
<feature type="compositionally biased region" description="Basic and acidic residues" evidence="2">
    <location>
        <begin position="30"/>
        <end position="48"/>
    </location>
</feature>
<name>A0A5C3N7X1_9AGAM</name>
<dbReference type="InterPro" id="IPR012921">
    <property type="entry name" value="SPOC_C"/>
</dbReference>
<dbReference type="GO" id="GO:0005634">
    <property type="term" value="C:nucleus"/>
    <property type="evidence" value="ECO:0007669"/>
    <property type="project" value="TreeGrafter"/>
</dbReference>
<feature type="compositionally biased region" description="Basic residues" evidence="2">
    <location>
        <begin position="918"/>
        <end position="929"/>
    </location>
</feature>
<evidence type="ECO:0000256" key="1">
    <source>
        <dbReference type="SAM" id="Coils"/>
    </source>
</evidence>
<feature type="compositionally biased region" description="Basic residues" evidence="2">
    <location>
        <begin position="69"/>
        <end position="78"/>
    </location>
</feature>
<dbReference type="GO" id="GO:0031440">
    <property type="term" value="P:regulation of mRNA 3'-end processing"/>
    <property type="evidence" value="ECO:0007669"/>
    <property type="project" value="TreeGrafter"/>
</dbReference>
<proteinExistence type="predicted"/>
<feature type="compositionally biased region" description="Basic and acidic residues" evidence="2">
    <location>
        <begin position="311"/>
        <end position="343"/>
    </location>
</feature>
<feature type="coiled-coil region" evidence="1">
    <location>
        <begin position="269"/>
        <end position="296"/>
    </location>
</feature>
<dbReference type="PROSITE" id="PS51321">
    <property type="entry name" value="TFIIS_CENTRAL"/>
    <property type="match status" value="1"/>
</dbReference>
<dbReference type="CDD" id="cd21538">
    <property type="entry name" value="SPOC_TFIIS"/>
    <property type="match status" value="1"/>
</dbReference>
<dbReference type="InterPro" id="IPR036575">
    <property type="entry name" value="TFIIS_cen_dom_sf"/>
</dbReference>
<organism evidence="4 5">
    <name type="scientific">Heliocybe sulcata</name>
    <dbReference type="NCBI Taxonomy" id="5364"/>
    <lineage>
        <taxon>Eukaryota</taxon>
        <taxon>Fungi</taxon>
        <taxon>Dikarya</taxon>
        <taxon>Basidiomycota</taxon>
        <taxon>Agaricomycotina</taxon>
        <taxon>Agaricomycetes</taxon>
        <taxon>Gloeophyllales</taxon>
        <taxon>Gloeophyllaceae</taxon>
        <taxon>Heliocybe</taxon>
    </lineage>
</organism>
<dbReference type="AlphaFoldDB" id="A0A5C3N7X1"/>
<evidence type="ECO:0000259" key="3">
    <source>
        <dbReference type="PROSITE" id="PS51321"/>
    </source>
</evidence>
<gene>
    <name evidence="4" type="ORF">OE88DRAFT_1655545</name>
</gene>
<dbReference type="Gene3D" id="1.10.472.30">
    <property type="entry name" value="Transcription elongation factor S-II, central domain"/>
    <property type="match status" value="1"/>
</dbReference>
<dbReference type="EMBL" id="ML213507">
    <property type="protein sequence ID" value="TFK53420.1"/>
    <property type="molecule type" value="Genomic_DNA"/>
</dbReference>
<feature type="region of interest" description="Disordered" evidence="2">
    <location>
        <begin position="1"/>
        <end position="149"/>
    </location>
</feature>
<feature type="compositionally biased region" description="Basic residues" evidence="2">
    <location>
        <begin position="109"/>
        <end position="126"/>
    </location>
</feature>
<dbReference type="GO" id="GO:0001139">
    <property type="term" value="F:RNA polymerase II complex recruiting activity"/>
    <property type="evidence" value="ECO:0007669"/>
    <property type="project" value="TreeGrafter"/>
</dbReference>
<feature type="region of interest" description="Disordered" evidence="2">
    <location>
        <begin position="426"/>
        <end position="520"/>
    </location>
</feature>
<dbReference type="GO" id="GO:0006368">
    <property type="term" value="P:transcription elongation by RNA polymerase II"/>
    <property type="evidence" value="ECO:0007669"/>
    <property type="project" value="TreeGrafter"/>
</dbReference>
<reference evidence="4 5" key="1">
    <citation type="journal article" date="2019" name="Nat. Ecol. Evol.">
        <title>Megaphylogeny resolves global patterns of mushroom evolution.</title>
        <authorList>
            <person name="Varga T."/>
            <person name="Krizsan K."/>
            <person name="Foldi C."/>
            <person name="Dima B."/>
            <person name="Sanchez-Garcia M."/>
            <person name="Sanchez-Ramirez S."/>
            <person name="Szollosi G.J."/>
            <person name="Szarkandi J.G."/>
            <person name="Papp V."/>
            <person name="Albert L."/>
            <person name="Andreopoulos W."/>
            <person name="Angelini C."/>
            <person name="Antonin V."/>
            <person name="Barry K.W."/>
            <person name="Bougher N.L."/>
            <person name="Buchanan P."/>
            <person name="Buyck B."/>
            <person name="Bense V."/>
            <person name="Catcheside P."/>
            <person name="Chovatia M."/>
            <person name="Cooper J."/>
            <person name="Damon W."/>
            <person name="Desjardin D."/>
            <person name="Finy P."/>
            <person name="Geml J."/>
            <person name="Haridas S."/>
            <person name="Hughes K."/>
            <person name="Justo A."/>
            <person name="Karasinski D."/>
            <person name="Kautmanova I."/>
            <person name="Kiss B."/>
            <person name="Kocsube S."/>
            <person name="Kotiranta H."/>
            <person name="LaButti K.M."/>
            <person name="Lechner B.E."/>
            <person name="Liimatainen K."/>
            <person name="Lipzen A."/>
            <person name="Lukacs Z."/>
            <person name="Mihaltcheva S."/>
            <person name="Morgado L.N."/>
            <person name="Niskanen T."/>
            <person name="Noordeloos M.E."/>
            <person name="Ohm R.A."/>
            <person name="Ortiz-Santana B."/>
            <person name="Ovrebo C."/>
            <person name="Racz N."/>
            <person name="Riley R."/>
            <person name="Savchenko A."/>
            <person name="Shiryaev A."/>
            <person name="Soop K."/>
            <person name="Spirin V."/>
            <person name="Szebenyi C."/>
            <person name="Tomsovsky M."/>
            <person name="Tulloss R.E."/>
            <person name="Uehling J."/>
            <person name="Grigoriev I.V."/>
            <person name="Vagvolgyi C."/>
            <person name="Papp T."/>
            <person name="Martin F.M."/>
            <person name="Miettinen O."/>
            <person name="Hibbett D.S."/>
            <person name="Nagy L.G."/>
        </authorList>
    </citation>
    <scope>NUCLEOTIDE SEQUENCE [LARGE SCALE GENOMIC DNA]</scope>
    <source>
        <strain evidence="4 5">OMC1185</strain>
    </source>
</reference>
<evidence type="ECO:0000313" key="4">
    <source>
        <dbReference type="EMBL" id="TFK53420.1"/>
    </source>
</evidence>
<feature type="compositionally biased region" description="Basic and acidic residues" evidence="2">
    <location>
        <begin position="930"/>
        <end position="940"/>
    </location>
</feature>
<dbReference type="GO" id="GO:0031564">
    <property type="term" value="P:transcription antitermination"/>
    <property type="evidence" value="ECO:0007669"/>
    <property type="project" value="TreeGrafter"/>
</dbReference>
<dbReference type="STRING" id="5364.A0A5C3N7X1"/>
<dbReference type="PANTHER" id="PTHR11477:SF11">
    <property type="entry name" value="TRANSCRIPTION FACTOR BYE1"/>
    <property type="match status" value="1"/>
</dbReference>
<feature type="compositionally biased region" description="Basic and acidic residues" evidence="2">
    <location>
        <begin position="886"/>
        <end position="914"/>
    </location>
</feature>
<evidence type="ECO:0000313" key="5">
    <source>
        <dbReference type="Proteomes" id="UP000305948"/>
    </source>
</evidence>
<accession>A0A5C3N7X1</accession>
<feature type="region of interest" description="Disordered" evidence="2">
    <location>
        <begin position="846"/>
        <end position="959"/>
    </location>
</feature>
<dbReference type="InterPro" id="IPR003618">
    <property type="entry name" value="TFIIS_cen_dom"/>
</dbReference>
<dbReference type="OrthoDB" id="436852at2759"/>
<feature type="region of interest" description="Disordered" evidence="2">
    <location>
        <begin position="311"/>
        <end position="410"/>
    </location>
</feature>
<feature type="domain" description="TFIIS central" evidence="3">
    <location>
        <begin position="149"/>
        <end position="302"/>
    </location>
</feature>
<dbReference type="SUPFAM" id="SSF46942">
    <property type="entry name" value="Elongation factor TFIIS domain 2"/>
    <property type="match status" value="1"/>
</dbReference>
<dbReference type="Pfam" id="PF07500">
    <property type="entry name" value="TFIIS_M"/>
    <property type="match status" value="1"/>
</dbReference>
<sequence length="959" mass="105061">MEWEGPDALEEVDDEALPVIQPRKRRTPARPREEEAEPQKEAPDKEASDVESDGGSSDDYVEESETRRLKSNAKRRPTRISVVSDSSGEEEELGRSHRRASTTSQTAGRSKRSSSPRPTSHLKRKQSSVTQSPAPKRKRSESSSAEDPARKYCLGKYEELFLTIFTRYPHLPSDAEGNNEGGVVEKGPQELSPDEKAVLESRAKQFASELEQCVYDTYAEPGQHGKQVAGPKYRERFRMLTFNLSKNDRVTLHKNIASSRIAPKDLSLMSSTDLANEELKQSIKLAEEEALQHSILQKTIAPRAKITHKGLQDIEDVHGENASQRLERERELEEEKRDRERLARLKQAQMMQRQASGSVPPESPITPQSASWGGPPPVPQHALLGDYGSTRPLPNPLFVPTPSEMMNTPVPNELNLADLINLDEETQTPTPTSEPPGTPFQTTPPLLGSDSKAAEQSEPQASPVHPTGISPFAAGVTPSDAPRPSFDLNALWSSPDKPKEQETQSPPTPPPEPQDGPKDIIMEASEGLGAYDEDFDMFLEKDDEQENGKSNVAGPPPQGQAIEKQSQVYTGALLMPLDTLIPQETPVVAYQMGGRSIASDSPLWRTLFPSAQLRIDGRVAVDKSSQFLLQMRMNATKELIAVAFTPAAGTEPLFRNLFDFLRNKNRHGLIFPWGNHPKEQSPGRELYIIPLTSAEPIPEYMELLDGLRLPKNRTSDYLIGIWVLNKGKLAPPPTPTHAPQAAITPQIPAVAQLPPHFQMPQLPVGGTPPNNVPRPTSVPAPAPAMAPVPAVPHNPSTAPAINPQAVAAELATLTPEQIQLMLQTLSGSGLVPPANAQTGIPLIPGQPPMSTTCPQPALWAPGAAGPSFAPGFPPNSPPRPPYSQPPHDRYSDREHEPRAGPSWDRDRNRDDRGWRGGNRGRGRGRGGRGRGRERDYDHRQGRSQGQDSGWGRRGRGGPP</sequence>
<feature type="compositionally biased region" description="Pro residues" evidence="2">
    <location>
        <begin position="871"/>
        <end position="884"/>
    </location>
</feature>
<evidence type="ECO:0000256" key="2">
    <source>
        <dbReference type="SAM" id="MobiDB-lite"/>
    </source>
</evidence>
<dbReference type="Proteomes" id="UP000305948">
    <property type="component" value="Unassembled WGS sequence"/>
</dbReference>
<feature type="compositionally biased region" description="Acidic residues" evidence="2">
    <location>
        <begin position="1"/>
        <end position="16"/>
    </location>
</feature>
<feature type="compositionally biased region" description="Low complexity" evidence="2">
    <location>
        <begin position="861"/>
        <end position="870"/>
    </location>
</feature>
<dbReference type="Pfam" id="PF07744">
    <property type="entry name" value="SPOC"/>
    <property type="match status" value="1"/>
</dbReference>
<keyword evidence="1" id="KW-0175">Coiled coil</keyword>
<dbReference type="GO" id="GO:0006362">
    <property type="term" value="P:transcription elongation by RNA polymerase I"/>
    <property type="evidence" value="ECO:0007669"/>
    <property type="project" value="TreeGrafter"/>
</dbReference>
<keyword evidence="5" id="KW-1185">Reference proteome</keyword>
<protein>
    <recommendedName>
        <fullName evidence="3">TFIIS central domain-containing protein</fullName>
    </recommendedName>
</protein>
<dbReference type="PANTHER" id="PTHR11477">
    <property type="entry name" value="TRANSCRIPTION FACTOR S-II ZINC FINGER DOMAIN-CONTAINING PROTEIN"/>
    <property type="match status" value="1"/>
</dbReference>